<feature type="domain" description="Protein kinase" evidence="6">
    <location>
        <begin position="59"/>
        <end position="250"/>
    </location>
</feature>
<evidence type="ECO:0000313" key="8">
    <source>
        <dbReference type="RefSeq" id="XP_021845677.1"/>
    </source>
</evidence>
<dbReference type="EC" id="2.7.11.1" evidence="1"/>
<organism evidence="7 8">
    <name type="scientific">Spinacia oleracea</name>
    <name type="common">Spinach</name>
    <dbReference type="NCBI Taxonomy" id="3562"/>
    <lineage>
        <taxon>Eukaryota</taxon>
        <taxon>Viridiplantae</taxon>
        <taxon>Streptophyta</taxon>
        <taxon>Embryophyta</taxon>
        <taxon>Tracheophyta</taxon>
        <taxon>Spermatophyta</taxon>
        <taxon>Magnoliopsida</taxon>
        <taxon>eudicotyledons</taxon>
        <taxon>Gunneridae</taxon>
        <taxon>Pentapetalae</taxon>
        <taxon>Caryophyllales</taxon>
        <taxon>Chenopodiaceae</taxon>
        <taxon>Chenopodioideae</taxon>
        <taxon>Anserineae</taxon>
        <taxon>Spinacia</taxon>
    </lineage>
</organism>
<dbReference type="PANTHER" id="PTHR45621">
    <property type="entry name" value="OS01G0588500 PROTEIN-RELATED"/>
    <property type="match status" value="1"/>
</dbReference>
<dbReference type="InterPro" id="IPR050823">
    <property type="entry name" value="Plant_Ser_Thr_Prot_Kinase"/>
</dbReference>
<dbReference type="GO" id="GO:0005524">
    <property type="term" value="F:ATP binding"/>
    <property type="evidence" value="ECO:0007669"/>
    <property type="project" value="UniProtKB-KW"/>
</dbReference>
<name>A0A9R0IAM3_SPIOL</name>
<keyword evidence="4 8" id="KW-0418">Kinase</keyword>
<evidence type="ECO:0000259" key="6">
    <source>
        <dbReference type="PROSITE" id="PS50011"/>
    </source>
</evidence>
<keyword evidence="7" id="KW-1185">Reference proteome</keyword>
<dbReference type="PROSITE" id="PS50011">
    <property type="entry name" value="PROTEIN_KINASE_DOM"/>
    <property type="match status" value="1"/>
</dbReference>
<evidence type="ECO:0000256" key="5">
    <source>
        <dbReference type="ARBA" id="ARBA00022840"/>
    </source>
</evidence>
<dbReference type="AlphaFoldDB" id="A0A9R0IAM3"/>
<dbReference type="FunFam" id="3.30.200.20:FF:000228">
    <property type="entry name" value="Serine/threonine-protein kinase BIK1"/>
    <property type="match status" value="1"/>
</dbReference>
<dbReference type="GO" id="GO:0004674">
    <property type="term" value="F:protein serine/threonine kinase activity"/>
    <property type="evidence" value="ECO:0007669"/>
    <property type="project" value="UniProtKB-EC"/>
</dbReference>
<dbReference type="Gene3D" id="3.30.200.20">
    <property type="entry name" value="Phosphorylase Kinase, domain 1"/>
    <property type="match status" value="1"/>
</dbReference>
<dbReference type="SUPFAM" id="SSF56112">
    <property type="entry name" value="Protein kinase-like (PK-like)"/>
    <property type="match status" value="1"/>
</dbReference>
<sequence length="250" mass="28063">MGCCSSTQLKADQSSLHHANSSDRVKYEGLNQRSEEEVLQSSNLKMFSYKELSLATKNFHNDSLVLEGGFGSVYKGWIDVHTFAPATPRSGQAIAVKRSQGHTDWLTEIIYLGQLRHPNLVHLIGYCFEDKHHLLVYEFMQCGSLENHLFKRSTSDEAPLSWKLRLKIVLGAAKGLAFLHNNQEIKFIYRDFKPSKILLDSDFNARIYGFSLAKNGKFDDRGNGSTRVVIGTNGYAAPEYIGTGLSIQVQ</sequence>
<reference evidence="8" key="2">
    <citation type="submission" date="2025-08" db="UniProtKB">
        <authorList>
            <consortium name="RefSeq"/>
        </authorList>
    </citation>
    <scope>IDENTIFICATION</scope>
    <source>
        <tissue evidence="8">Leaf</tissue>
    </source>
</reference>
<gene>
    <name evidence="8" type="primary">LOC110785533</name>
</gene>
<evidence type="ECO:0000313" key="7">
    <source>
        <dbReference type="Proteomes" id="UP000813463"/>
    </source>
</evidence>
<dbReference type="RefSeq" id="XP_021845677.1">
    <property type="nucleotide sequence ID" value="XM_021989985.2"/>
</dbReference>
<dbReference type="GeneID" id="110785533"/>
<accession>A0A9R0IAM3</accession>
<dbReference type="InterPro" id="IPR011009">
    <property type="entry name" value="Kinase-like_dom_sf"/>
</dbReference>
<reference evidence="7" key="1">
    <citation type="journal article" date="2021" name="Nat. Commun.">
        <title>Genomic analyses provide insights into spinach domestication and the genetic basis of agronomic traits.</title>
        <authorList>
            <person name="Cai X."/>
            <person name="Sun X."/>
            <person name="Xu C."/>
            <person name="Sun H."/>
            <person name="Wang X."/>
            <person name="Ge C."/>
            <person name="Zhang Z."/>
            <person name="Wang Q."/>
            <person name="Fei Z."/>
            <person name="Jiao C."/>
            <person name="Wang Q."/>
        </authorList>
    </citation>
    <scope>NUCLEOTIDE SEQUENCE [LARGE SCALE GENOMIC DNA]</scope>
    <source>
        <strain evidence="7">cv. Varoflay</strain>
    </source>
</reference>
<dbReference type="Proteomes" id="UP000813463">
    <property type="component" value="Chromosome 1"/>
</dbReference>
<keyword evidence="3" id="KW-0547">Nucleotide-binding</keyword>
<dbReference type="InterPro" id="IPR000719">
    <property type="entry name" value="Prot_kinase_dom"/>
</dbReference>
<dbReference type="Gene3D" id="1.10.510.10">
    <property type="entry name" value="Transferase(Phosphotransferase) domain 1"/>
    <property type="match status" value="1"/>
</dbReference>
<evidence type="ECO:0000256" key="3">
    <source>
        <dbReference type="ARBA" id="ARBA00022741"/>
    </source>
</evidence>
<evidence type="ECO:0000256" key="4">
    <source>
        <dbReference type="ARBA" id="ARBA00022777"/>
    </source>
</evidence>
<proteinExistence type="predicted"/>
<keyword evidence="5" id="KW-0067">ATP-binding</keyword>
<evidence type="ECO:0000256" key="1">
    <source>
        <dbReference type="ARBA" id="ARBA00012513"/>
    </source>
</evidence>
<protein>
    <recommendedName>
        <fullName evidence="1">non-specific serine/threonine protein kinase</fullName>
        <ecNumber evidence="1">2.7.11.1</ecNumber>
    </recommendedName>
</protein>
<dbReference type="Pfam" id="PF00069">
    <property type="entry name" value="Pkinase"/>
    <property type="match status" value="1"/>
</dbReference>
<evidence type="ECO:0000256" key="2">
    <source>
        <dbReference type="ARBA" id="ARBA00022679"/>
    </source>
</evidence>
<keyword evidence="2" id="KW-0808">Transferase</keyword>